<reference evidence="2" key="1">
    <citation type="submission" date="2017-02" db="EMBL/GenBank/DDBJ databases">
        <authorList>
            <person name="Varghese N."/>
            <person name="Submissions S."/>
        </authorList>
    </citation>
    <scope>NUCLEOTIDE SEQUENCE [LARGE SCALE GENOMIC DNA]</scope>
    <source>
        <strain evidence="2">DSM 15739</strain>
    </source>
</reference>
<dbReference type="EMBL" id="FUWO01000026">
    <property type="protein sequence ID" value="SJZ84731.1"/>
    <property type="molecule type" value="Genomic_DNA"/>
</dbReference>
<accession>A0A1T4NZW5</accession>
<name>A0A1T4NZW5_9LACT</name>
<dbReference type="AlphaFoldDB" id="A0A1T4NZW5"/>
<dbReference type="Proteomes" id="UP000189941">
    <property type="component" value="Unassembled WGS sequence"/>
</dbReference>
<organism evidence="1 2">
    <name type="scientific">Globicatella sulfidifaciens DSM 15739</name>
    <dbReference type="NCBI Taxonomy" id="1121925"/>
    <lineage>
        <taxon>Bacteria</taxon>
        <taxon>Bacillati</taxon>
        <taxon>Bacillota</taxon>
        <taxon>Bacilli</taxon>
        <taxon>Lactobacillales</taxon>
        <taxon>Aerococcaceae</taxon>
        <taxon>Globicatella</taxon>
    </lineage>
</organism>
<proteinExistence type="predicted"/>
<sequence>MGLFGRSKEDKERKKIKKNIDKLMDSYNKEKIDGDTYFKKMMDLTTSAKKRKK</sequence>
<dbReference type="RefSeq" id="WP_200803026.1">
    <property type="nucleotide sequence ID" value="NZ_FUWO01000026.1"/>
</dbReference>
<keyword evidence="2" id="KW-1185">Reference proteome</keyword>
<protein>
    <submittedName>
        <fullName evidence="1">Uncharacterized protein</fullName>
    </submittedName>
</protein>
<evidence type="ECO:0000313" key="2">
    <source>
        <dbReference type="Proteomes" id="UP000189941"/>
    </source>
</evidence>
<evidence type="ECO:0000313" key="1">
    <source>
        <dbReference type="EMBL" id="SJZ84731.1"/>
    </source>
</evidence>
<gene>
    <name evidence="1" type="ORF">SAMN02746011_01911</name>
</gene>